<proteinExistence type="predicted"/>
<dbReference type="Proteomes" id="UP001501509">
    <property type="component" value="Unassembled WGS sequence"/>
</dbReference>
<dbReference type="InterPro" id="IPR014284">
    <property type="entry name" value="RNA_pol_sigma-70_dom"/>
</dbReference>
<gene>
    <name evidence="8" type="ORF">GCM10010411_21970</name>
</gene>
<feature type="domain" description="RNA polymerase sigma-70 region 4" evidence="7">
    <location>
        <begin position="239"/>
        <end position="288"/>
    </location>
</feature>
<dbReference type="PRINTS" id="PR00046">
    <property type="entry name" value="SIGMA70FCT"/>
</dbReference>
<dbReference type="InterPro" id="IPR007630">
    <property type="entry name" value="RNA_pol_sigma70_r4"/>
</dbReference>
<dbReference type="CDD" id="cd06171">
    <property type="entry name" value="Sigma70_r4"/>
    <property type="match status" value="1"/>
</dbReference>
<evidence type="ECO:0000256" key="1">
    <source>
        <dbReference type="ARBA" id="ARBA00023015"/>
    </source>
</evidence>
<feature type="domain" description="RNA polymerase sigma-70 region 2" evidence="6">
    <location>
        <begin position="73"/>
        <end position="142"/>
    </location>
</feature>
<dbReference type="Pfam" id="PF04545">
    <property type="entry name" value="Sigma70_r4"/>
    <property type="match status" value="1"/>
</dbReference>
<evidence type="ECO:0000256" key="4">
    <source>
        <dbReference type="ARBA" id="ARBA00023163"/>
    </source>
</evidence>
<dbReference type="InterPro" id="IPR007627">
    <property type="entry name" value="RNA_pol_sigma70_r2"/>
</dbReference>
<name>A0ABN3PKE6_9ACTN</name>
<dbReference type="PANTHER" id="PTHR30385">
    <property type="entry name" value="SIGMA FACTOR F FLAGELLAR"/>
    <property type="match status" value="1"/>
</dbReference>
<reference evidence="8 9" key="1">
    <citation type="journal article" date="2019" name="Int. J. Syst. Evol. Microbiol.">
        <title>The Global Catalogue of Microorganisms (GCM) 10K type strain sequencing project: providing services to taxonomists for standard genome sequencing and annotation.</title>
        <authorList>
            <consortium name="The Broad Institute Genomics Platform"/>
            <consortium name="The Broad Institute Genome Sequencing Center for Infectious Disease"/>
            <person name="Wu L."/>
            <person name="Ma J."/>
        </authorList>
    </citation>
    <scope>NUCLEOTIDE SEQUENCE [LARGE SCALE GENOMIC DNA]</scope>
    <source>
        <strain evidence="8 9">JCM 6833</strain>
    </source>
</reference>
<dbReference type="InterPro" id="IPR013325">
    <property type="entry name" value="RNA_pol_sigma_r2"/>
</dbReference>
<evidence type="ECO:0000256" key="3">
    <source>
        <dbReference type="ARBA" id="ARBA00023125"/>
    </source>
</evidence>
<sequence length="301" mass="34328">MNGVLRGILGEPFRQIVELGKRGDVTLTADRIVDLVEDRTAGEPATDEQLEPFRRLRRYPEGHPEWWRVREEIFERYLPMVRSLAGRFTQRGELTEDLQQVGMVGLVKAVNRFDPERGIPFEGYATPTIVGEIKRHFRDRGWAVRPPRNIQELRNELNKARGELTQRLGRSPKVSELAEHTGRDQEEIIEAIAAGEAYQTRSFDQPAGEDDEGPAYADLLGYEDEQLNVVEYREALKAALARLPARERRIVLLRFYGNRTQSQIAEEIGISQMHVSRLLARSLQQLRAEVGAVPEPVLEPA</sequence>
<comment type="caution">
    <text evidence="8">The sequence shown here is derived from an EMBL/GenBank/DDBJ whole genome shotgun (WGS) entry which is preliminary data.</text>
</comment>
<dbReference type="InterPro" id="IPR007624">
    <property type="entry name" value="RNA_pol_sigma70_r3"/>
</dbReference>
<dbReference type="NCBIfam" id="TIGR02980">
    <property type="entry name" value="SigBFG"/>
    <property type="match status" value="1"/>
</dbReference>
<evidence type="ECO:0000313" key="8">
    <source>
        <dbReference type="EMBL" id="GAA2588717.1"/>
    </source>
</evidence>
<evidence type="ECO:0000259" key="7">
    <source>
        <dbReference type="Pfam" id="PF04545"/>
    </source>
</evidence>
<dbReference type="InterPro" id="IPR000943">
    <property type="entry name" value="RNA_pol_sigma70"/>
</dbReference>
<dbReference type="EMBL" id="BAAATD010000002">
    <property type="protein sequence ID" value="GAA2588717.1"/>
    <property type="molecule type" value="Genomic_DNA"/>
</dbReference>
<evidence type="ECO:0000259" key="5">
    <source>
        <dbReference type="Pfam" id="PF04539"/>
    </source>
</evidence>
<dbReference type="SUPFAM" id="SSF88946">
    <property type="entry name" value="Sigma2 domain of RNA polymerase sigma factors"/>
    <property type="match status" value="1"/>
</dbReference>
<dbReference type="InterPro" id="IPR013324">
    <property type="entry name" value="RNA_pol_sigma_r3/r4-like"/>
</dbReference>
<dbReference type="InterPro" id="IPR014322">
    <property type="entry name" value="RNA_pol_sigma-B/F/G"/>
</dbReference>
<keyword evidence="2" id="KW-0731">Sigma factor</keyword>
<evidence type="ECO:0000259" key="6">
    <source>
        <dbReference type="Pfam" id="PF04542"/>
    </source>
</evidence>
<feature type="domain" description="RNA polymerase sigma-70 region 3" evidence="5">
    <location>
        <begin position="152"/>
        <end position="213"/>
    </location>
</feature>
<dbReference type="Gene3D" id="1.10.10.10">
    <property type="entry name" value="Winged helix-like DNA-binding domain superfamily/Winged helix DNA-binding domain"/>
    <property type="match status" value="2"/>
</dbReference>
<organism evidence="8 9">
    <name type="scientific">Actinomadura fulvescens</name>
    <dbReference type="NCBI Taxonomy" id="46160"/>
    <lineage>
        <taxon>Bacteria</taxon>
        <taxon>Bacillati</taxon>
        <taxon>Actinomycetota</taxon>
        <taxon>Actinomycetes</taxon>
        <taxon>Streptosporangiales</taxon>
        <taxon>Thermomonosporaceae</taxon>
        <taxon>Actinomadura</taxon>
    </lineage>
</organism>
<keyword evidence="1" id="KW-0805">Transcription regulation</keyword>
<evidence type="ECO:0000313" key="9">
    <source>
        <dbReference type="Proteomes" id="UP001501509"/>
    </source>
</evidence>
<dbReference type="Pfam" id="PF04539">
    <property type="entry name" value="Sigma70_r3"/>
    <property type="match status" value="1"/>
</dbReference>
<keyword evidence="9" id="KW-1185">Reference proteome</keyword>
<protein>
    <submittedName>
        <fullName evidence="8">SigB/SigF/SigG family RNA polymerase sigma factor</fullName>
    </submittedName>
</protein>
<keyword evidence="3" id="KW-0238">DNA-binding</keyword>
<keyword evidence="4" id="KW-0804">Transcription</keyword>
<evidence type="ECO:0000256" key="2">
    <source>
        <dbReference type="ARBA" id="ARBA00023082"/>
    </source>
</evidence>
<dbReference type="InterPro" id="IPR036388">
    <property type="entry name" value="WH-like_DNA-bd_sf"/>
</dbReference>
<dbReference type="Pfam" id="PF04542">
    <property type="entry name" value="Sigma70_r2"/>
    <property type="match status" value="1"/>
</dbReference>
<dbReference type="NCBIfam" id="TIGR02937">
    <property type="entry name" value="sigma70-ECF"/>
    <property type="match status" value="1"/>
</dbReference>
<accession>A0ABN3PKE6</accession>
<dbReference type="SUPFAM" id="SSF88659">
    <property type="entry name" value="Sigma3 and sigma4 domains of RNA polymerase sigma factors"/>
    <property type="match status" value="2"/>
</dbReference>
<dbReference type="Gene3D" id="1.20.120.1810">
    <property type="match status" value="1"/>
</dbReference>
<dbReference type="PANTHER" id="PTHR30385:SF4">
    <property type="entry name" value="RNA POLYMERASE SIGMA-E FACTOR"/>
    <property type="match status" value="1"/>
</dbReference>